<reference evidence="5" key="1">
    <citation type="journal article" date="2020" name="Stud. Mycol.">
        <title>101 Dothideomycetes genomes: a test case for predicting lifestyles and emergence of pathogens.</title>
        <authorList>
            <person name="Haridas S."/>
            <person name="Albert R."/>
            <person name="Binder M."/>
            <person name="Bloem J."/>
            <person name="Labutti K."/>
            <person name="Salamov A."/>
            <person name="Andreopoulos B."/>
            <person name="Baker S."/>
            <person name="Barry K."/>
            <person name="Bills G."/>
            <person name="Bluhm B."/>
            <person name="Cannon C."/>
            <person name="Castanera R."/>
            <person name="Culley D."/>
            <person name="Daum C."/>
            <person name="Ezra D."/>
            <person name="Gonzalez J."/>
            <person name="Henrissat B."/>
            <person name="Kuo A."/>
            <person name="Liang C."/>
            <person name="Lipzen A."/>
            <person name="Lutzoni F."/>
            <person name="Magnuson J."/>
            <person name="Mondo S."/>
            <person name="Nolan M."/>
            <person name="Ohm R."/>
            <person name="Pangilinan J."/>
            <person name="Park H.-J."/>
            <person name="Ramirez L."/>
            <person name="Alfaro M."/>
            <person name="Sun H."/>
            <person name="Tritt A."/>
            <person name="Yoshinaga Y."/>
            <person name="Zwiers L.-H."/>
            <person name="Turgeon B."/>
            <person name="Goodwin S."/>
            <person name="Spatafora J."/>
            <person name="Crous P."/>
            <person name="Grigoriev I."/>
        </authorList>
    </citation>
    <scope>NUCLEOTIDE SEQUENCE</scope>
    <source>
        <strain evidence="5">CBS 122368</strain>
    </source>
</reference>
<evidence type="ECO:0000256" key="3">
    <source>
        <dbReference type="ARBA" id="ARBA00035112"/>
    </source>
</evidence>
<dbReference type="Proteomes" id="UP000800094">
    <property type="component" value="Unassembled WGS sequence"/>
</dbReference>
<dbReference type="GO" id="GO:0016491">
    <property type="term" value="F:oxidoreductase activity"/>
    <property type="evidence" value="ECO:0007669"/>
    <property type="project" value="UniProtKB-KW"/>
</dbReference>
<protein>
    <submittedName>
        <fullName evidence="5">Uncharacterized protein</fullName>
    </submittedName>
</protein>
<dbReference type="PANTHER" id="PTHR33365:SF11">
    <property type="entry name" value="TAT PATHWAY SIGNAL SEQUENCE"/>
    <property type="match status" value="1"/>
</dbReference>
<dbReference type="EMBL" id="ML987206">
    <property type="protein sequence ID" value="KAF2243059.1"/>
    <property type="molecule type" value="Genomic_DNA"/>
</dbReference>
<gene>
    <name evidence="5" type="ORF">BU26DRAFT_437938</name>
</gene>
<sequence length="171" mass="19471">RSFQYESIFAERPNITTDRAWLGSFPTQGGFFKHPQLAPDRSTFAVFHQLHCLDGLRHAYWTLLDISQSGAKLDKSALPHHATPSHVRHCIDLLRQALMCQPDLTIEVQNDELGGVTGFGTEHVCADWKQLIEWTSHWENYDQTPPPDTEPELPSRHSSHAHPNHHSIPVQ</sequence>
<dbReference type="InterPro" id="IPR021765">
    <property type="entry name" value="UstYa-like"/>
</dbReference>
<name>A0A6A6HYU1_9PLEO</name>
<comment type="similarity">
    <text evidence="3">Belongs to the ustYa family.</text>
</comment>
<evidence type="ECO:0000256" key="4">
    <source>
        <dbReference type="SAM" id="MobiDB-lite"/>
    </source>
</evidence>
<dbReference type="PANTHER" id="PTHR33365">
    <property type="entry name" value="YALI0B05434P"/>
    <property type="match status" value="1"/>
</dbReference>
<feature type="region of interest" description="Disordered" evidence="4">
    <location>
        <begin position="139"/>
        <end position="171"/>
    </location>
</feature>
<accession>A0A6A6HYU1</accession>
<dbReference type="Pfam" id="PF11807">
    <property type="entry name" value="UstYa"/>
    <property type="match status" value="1"/>
</dbReference>
<organism evidence="5 6">
    <name type="scientific">Trematosphaeria pertusa</name>
    <dbReference type="NCBI Taxonomy" id="390896"/>
    <lineage>
        <taxon>Eukaryota</taxon>
        <taxon>Fungi</taxon>
        <taxon>Dikarya</taxon>
        <taxon>Ascomycota</taxon>
        <taxon>Pezizomycotina</taxon>
        <taxon>Dothideomycetes</taxon>
        <taxon>Pleosporomycetidae</taxon>
        <taxon>Pleosporales</taxon>
        <taxon>Massarineae</taxon>
        <taxon>Trematosphaeriaceae</taxon>
        <taxon>Trematosphaeria</taxon>
    </lineage>
</organism>
<dbReference type="RefSeq" id="XP_033678063.1">
    <property type="nucleotide sequence ID" value="XM_033824265.1"/>
</dbReference>
<keyword evidence="6" id="KW-1185">Reference proteome</keyword>
<dbReference type="OrthoDB" id="3687641at2759"/>
<evidence type="ECO:0000256" key="1">
    <source>
        <dbReference type="ARBA" id="ARBA00004685"/>
    </source>
</evidence>
<evidence type="ECO:0000313" key="5">
    <source>
        <dbReference type="EMBL" id="KAF2243059.1"/>
    </source>
</evidence>
<evidence type="ECO:0000256" key="2">
    <source>
        <dbReference type="ARBA" id="ARBA00023002"/>
    </source>
</evidence>
<feature type="non-terminal residue" evidence="5">
    <location>
        <position position="1"/>
    </location>
</feature>
<dbReference type="GeneID" id="54577595"/>
<evidence type="ECO:0000313" key="6">
    <source>
        <dbReference type="Proteomes" id="UP000800094"/>
    </source>
</evidence>
<dbReference type="GO" id="GO:0043386">
    <property type="term" value="P:mycotoxin biosynthetic process"/>
    <property type="evidence" value="ECO:0007669"/>
    <property type="project" value="InterPro"/>
</dbReference>
<keyword evidence="2" id="KW-0560">Oxidoreductase</keyword>
<comment type="pathway">
    <text evidence="1">Mycotoxin biosynthesis.</text>
</comment>
<proteinExistence type="inferred from homology"/>
<dbReference type="AlphaFoldDB" id="A0A6A6HYU1"/>